<accession>A0A853IV02</accession>
<dbReference type="GO" id="GO:0006260">
    <property type="term" value="P:DNA replication"/>
    <property type="evidence" value="ECO:0007669"/>
    <property type="project" value="InterPro"/>
</dbReference>
<dbReference type="GO" id="GO:0005524">
    <property type="term" value="F:ATP binding"/>
    <property type="evidence" value="ECO:0007669"/>
    <property type="project" value="InterPro"/>
</dbReference>
<dbReference type="GO" id="GO:0003678">
    <property type="term" value="F:DNA helicase activity"/>
    <property type="evidence" value="ECO:0007669"/>
    <property type="project" value="InterPro"/>
</dbReference>
<dbReference type="InterPro" id="IPR027417">
    <property type="entry name" value="P-loop_NTPase"/>
</dbReference>
<dbReference type="EMBL" id="JACCKX010000001">
    <property type="protein sequence ID" value="NZA01237.1"/>
    <property type="molecule type" value="Genomic_DNA"/>
</dbReference>
<name>A0A853IV02_9BURK</name>
<dbReference type="InterPro" id="IPR007694">
    <property type="entry name" value="DNA_helicase_DnaB-like_C"/>
</dbReference>
<evidence type="ECO:0000313" key="3">
    <source>
        <dbReference type="Proteomes" id="UP000589716"/>
    </source>
</evidence>
<keyword evidence="3" id="KW-1185">Reference proteome</keyword>
<sequence length="42" mass="4780">MTNNQIIVAKQRNGPTGTTKLAYVQQFTRFENLAAGRYTDDF</sequence>
<dbReference type="RefSeq" id="WP_180549734.1">
    <property type="nucleotide sequence ID" value="NZ_JACCKX010000001.1"/>
</dbReference>
<evidence type="ECO:0000313" key="2">
    <source>
        <dbReference type="EMBL" id="NZA01237.1"/>
    </source>
</evidence>
<reference evidence="2 3" key="1">
    <citation type="submission" date="2020-07" db="EMBL/GenBank/DDBJ databases">
        <authorList>
            <person name="Maaloum M."/>
        </authorList>
    </citation>
    <scope>NUCLEOTIDE SEQUENCE [LARGE SCALE GENOMIC DNA]</scope>
    <source>
        <strain evidence="2 3">GCS-AN-3</strain>
    </source>
</reference>
<gene>
    <name evidence="2" type="ORF">H0I39_04665</name>
</gene>
<proteinExistence type="predicted"/>
<dbReference type="Pfam" id="PF03796">
    <property type="entry name" value="DnaB_C"/>
    <property type="match status" value="1"/>
</dbReference>
<organism evidence="2 3">
    <name type="scientific">Ottowia beijingensis</name>
    <dbReference type="NCBI Taxonomy" id="1207057"/>
    <lineage>
        <taxon>Bacteria</taxon>
        <taxon>Pseudomonadati</taxon>
        <taxon>Pseudomonadota</taxon>
        <taxon>Betaproteobacteria</taxon>
        <taxon>Burkholderiales</taxon>
        <taxon>Comamonadaceae</taxon>
        <taxon>Ottowia</taxon>
    </lineage>
</organism>
<dbReference type="AlphaFoldDB" id="A0A853IV02"/>
<evidence type="ECO:0000259" key="1">
    <source>
        <dbReference type="Pfam" id="PF03796"/>
    </source>
</evidence>
<comment type="caution">
    <text evidence="2">The sequence shown here is derived from an EMBL/GenBank/DDBJ whole genome shotgun (WGS) entry which is preliminary data.</text>
</comment>
<feature type="domain" description="SF4 helicase" evidence="1">
    <location>
        <begin position="4"/>
        <end position="32"/>
    </location>
</feature>
<dbReference type="Gene3D" id="3.40.50.300">
    <property type="entry name" value="P-loop containing nucleotide triphosphate hydrolases"/>
    <property type="match status" value="1"/>
</dbReference>
<dbReference type="Proteomes" id="UP000589716">
    <property type="component" value="Unassembled WGS sequence"/>
</dbReference>
<protein>
    <recommendedName>
        <fullName evidence="1">SF4 helicase domain-containing protein</fullName>
    </recommendedName>
</protein>